<evidence type="ECO:0008006" key="4">
    <source>
        <dbReference type="Google" id="ProtNLM"/>
    </source>
</evidence>
<feature type="transmembrane region" description="Helical" evidence="1">
    <location>
        <begin position="138"/>
        <end position="159"/>
    </location>
</feature>
<keyword evidence="3" id="KW-1185">Reference proteome</keyword>
<gene>
    <name evidence="2" type="ORF">J2S55_005711</name>
</gene>
<keyword evidence="1" id="KW-0812">Transmembrane</keyword>
<comment type="caution">
    <text evidence="2">The sequence shown here is derived from an EMBL/GenBank/DDBJ whole genome shotgun (WGS) entry which is preliminary data.</text>
</comment>
<keyword evidence="1" id="KW-1133">Transmembrane helix</keyword>
<feature type="transmembrane region" description="Helical" evidence="1">
    <location>
        <begin position="106"/>
        <end position="126"/>
    </location>
</feature>
<evidence type="ECO:0000313" key="3">
    <source>
        <dbReference type="Proteomes" id="UP001230426"/>
    </source>
</evidence>
<keyword evidence="1" id="KW-0472">Membrane</keyword>
<protein>
    <recommendedName>
        <fullName evidence="4">DUF3995 domain-containing protein</fullName>
    </recommendedName>
</protein>
<name>A0ABT9RB13_9ACTN</name>
<evidence type="ECO:0000256" key="1">
    <source>
        <dbReference type="SAM" id="Phobius"/>
    </source>
</evidence>
<feature type="transmembrane region" description="Helical" evidence="1">
    <location>
        <begin position="171"/>
        <end position="190"/>
    </location>
</feature>
<dbReference type="Proteomes" id="UP001230426">
    <property type="component" value="Unassembled WGS sequence"/>
</dbReference>
<organism evidence="2 3">
    <name type="scientific">Streptosporangium brasiliense</name>
    <dbReference type="NCBI Taxonomy" id="47480"/>
    <lineage>
        <taxon>Bacteria</taxon>
        <taxon>Bacillati</taxon>
        <taxon>Actinomycetota</taxon>
        <taxon>Actinomycetes</taxon>
        <taxon>Streptosporangiales</taxon>
        <taxon>Streptosporangiaceae</taxon>
        <taxon>Streptosporangium</taxon>
    </lineage>
</organism>
<evidence type="ECO:0000313" key="2">
    <source>
        <dbReference type="EMBL" id="MDP9866445.1"/>
    </source>
</evidence>
<sequence length="207" mass="21922">MRKLLIRNGYTCQIPAVVDPPCGGASWSPGGRFRTRGCSRLSSMTSMKSPKAMWFGIAALAPYILMKTYWAFGGNAGRPAGDLGAGMRANGAPEALVWMEQHGVDFTVLGALGGVLLLMALARPWGERLPRWALPVPGWMGALALTPYGFATLIASAVGFTVGDAEGWSPWVGYVGGLAFAGLGLSLAICTRSYQRRTRPSAVLARS</sequence>
<feature type="transmembrane region" description="Helical" evidence="1">
    <location>
        <begin position="52"/>
        <end position="72"/>
    </location>
</feature>
<reference evidence="2 3" key="1">
    <citation type="submission" date="2023-07" db="EMBL/GenBank/DDBJ databases">
        <title>Sequencing the genomes of 1000 actinobacteria strains.</title>
        <authorList>
            <person name="Klenk H.-P."/>
        </authorList>
    </citation>
    <scope>NUCLEOTIDE SEQUENCE [LARGE SCALE GENOMIC DNA]</scope>
    <source>
        <strain evidence="2 3">DSM 44109</strain>
    </source>
</reference>
<dbReference type="EMBL" id="JAUSRB010000002">
    <property type="protein sequence ID" value="MDP9866445.1"/>
    <property type="molecule type" value="Genomic_DNA"/>
</dbReference>
<accession>A0ABT9RB13</accession>
<proteinExistence type="predicted"/>